<organism evidence="2">
    <name type="scientific">marine sediment metagenome</name>
    <dbReference type="NCBI Taxonomy" id="412755"/>
    <lineage>
        <taxon>unclassified sequences</taxon>
        <taxon>metagenomes</taxon>
        <taxon>ecological metagenomes</taxon>
    </lineage>
</organism>
<reference evidence="2" key="1">
    <citation type="journal article" date="2015" name="Nature">
        <title>Complex archaea that bridge the gap between prokaryotes and eukaryotes.</title>
        <authorList>
            <person name="Spang A."/>
            <person name="Saw J.H."/>
            <person name="Jorgensen S.L."/>
            <person name="Zaremba-Niedzwiedzka K."/>
            <person name="Martijn J."/>
            <person name="Lind A.E."/>
            <person name="van Eijk R."/>
            <person name="Schleper C."/>
            <person name="Guy L."/>
            <person name="Ettema T.J."/>
        </authorList>
    </citation>
    <scope>NUCLEOTIDE SEQUENCE</scope>
</reference>
<evidence type="ECO:0000256" key="1">
    <source>
        <dbReference type="SAM" id="MobiDB-lite"/>
    </source>
</evidence>
<accession>A0A0F9E0D3</accession>
<dbReference type="AlphaFoldDB" id="A0A0F9E0D3"/>
<feature type="region of interest" description="Disordered" evidence="1">
    <location>
        <begin position="54"/>
        <end position="77"/>
    </location>
</feature>
<sequence length="77" mass="8998">MNKLPDTHHCNICRTDYAGPDDMECPHCANERRLRAYREDLDIRMTEEARVRDGWRKTGGNPDSYNAMMKKKLKAEA</sequence>
<dbReference type="EMBL" id="LAZR01037002">
    <property type="protein sequence ID" value="KKL23366.1"/>
    <property type="molecule type" value="Genomic_DNA"/>
</dbReference>
<proteinExistence type="predicted"/>
<comment type="caution">
    <text evidence="2">The sequence shown here is derived from an EMBL/GenBank/DDBJ whole genome shotgun (WGS) entry which is preliminary data.</text>
</comment>
<evidence type="ECO:0000313" key="2">
    <source>
        <dbReference type="EMBL" id="KKL23366.1"/>
    </source>
</evidence>
<gene>
    <name evidence="2" type="ORF">LCGC14_2426130</name>
</gene>
<name>A0A0F9E0D3_9ZZZZ</name>
<protein>
    <submittedName>
        <fullName evidence="2">Uncharacterized protein</fullName>
    </submittedName>
</protein>